<feature type="compositionally biased region" description="Basic and acidic residues" evidence="6">
    <location>
        <begin position="237"/>
        <end position="248"/>
    </location>
</feature>
<dbReference type="VEuPathDB" id="PlasmoDB:POWCR01_070030800"/>
<keyword evidence="3" id="KW-0805">Transcription regulation</keyword>
<name>A0A1D3U814_PLAOA</name>
<dbReference type="OrthoDB" id="153872at2759"/>
<evidence type="ECO:0000256" key="1">
    <source>
        <dbReference type="ARBA" id="ARBA00004123"/>
    </source>
</evidence>
<dbReference type="Proteomes" id="UP000242942">
    <property type="component" value="Chromosome 7"/>
</dbReference>
<protein>
    <submittedName>
        <fullName evidence="8">Transcription initiation factor TFIID subunit 7, putative</fullName>
    </submittedName>
</protein>
<sequence>MEERKENTIKISLNINANVKGDRYFDEHDEEDAQVGIKPSSRDITQALGLIEDIRGGTFNYKDLQEVHFMNDVDLLRMINGGKRTEDKAKSTQGSNNTGDDPTNGKKNQMEDAVRGNVNRDLGDSNDKKSQRNGNLNEGNVYMLESDVDKVCIIRFPPVIAKEIKKYFLKKNLDLEIEPTNLLNSRFFIIHFKNIKKKLYGILLELSTHIEIHKTLDRTNLYKTSDVSQMMYVYEPGNKHNEENKGNSRSDNCGGDDINGDTNQRCNQREGENERLIKKFIRNNFQLEGGINDKVKDFHFEHHAKLYKYHDIYFAEKLINEYINSNFYDYYDVHVKTFNEMSSHIQMEKENNTKHNEIVEDETDIAEILNSLDNTYNIMSKIEKENGNLNFESLLNYEIENENYESDVSDLLLGGSYYLQKNK</sequence>
<evidence type="ECO:0000256" key="4">
    <source>
        <dbReference type="ARBA" id="ARBA00023163"/>
    </source>
</evidence>
<dbReference type="AlphaFoldDB" id="A0A1D3U814"/>
<accession>A0A1D3U814</accession>
<dbReference type="SMART" id="SM01370">
    <property type="entry name" value="TAFII55_N"/>
    <property type="match status" value="1"/>
</dbReference>
<evidence type="ECO:0000313" key="9">
    <source>
        <dbReference type="Proteomes" id="UP000242942"/>
    </source>
</evidence>
<keyword evidence="5" id="KW-0539">Nucleus</keyword>
<feature type="region of interest" description="Disordered" evidence="6">
    <location>
        <begin position="84"/>
        <end position="137"/>
    </location>
</feature>
<dbReference type="EMBL" id="LT594588">
    <property type="protein sequence ID" value="SCQ16277.1"/>
    <property type="molecule type" value="Genomic_DNA"/>
</dbReference>
<evidence type="ECO:0000259" key="7">
    <source>
        <dbReference type="SMART" id="SM01370"/>
    </source>
</evidence>
<evidence type="ECO:0000256" key="5">
    <source>
        <dbReference type="ARBA" id="ARBA00023242"/>
    </source>
</evidence>
<dbReference type="GO" id="GO:0005669">
    <property type="term" value="C:transcription factor TFIID complex"/>
    <property type="evidence" value="ECO:0007669"/>
    <property type="project" value="InterPro"/>
</dbReference>
<dbReference type="InterPro" id="IPR037817">
    <property type="entry name" value="TAF7"/>
</dbReference>
<evidence type="ECO:0000256" key="6">
    <source>
        <dbReference type="SAM" id="MobiDB-lite"/>
    </source>
</evidence>
<dbReference type="GO" id="GO:0016251">
    <property type="term" value="F:RNA polymerase II general transcription initiation factor activity"/>
    <property type="evidence" value="ECO:0007669"/>
    <property type="project" value="TreeGrafter"/>
</dbReference>
<feature type="domain" description="TAFII55 protein conserved region" evidence="7">
    <location>
        <begin position="148"/>
        <end position="331"/>
    </location>
</feature>
<feature type="compositionally biased region" description="Basic and acidic residues" evidence="6">
    <location>
        <begin position="121"/>
        <end position="130"/>
    </location>
</feature>
<feature type="compositionally biased region" description="Polar residues" evidence="6">
    <location>
        <begin position="91"/>
        <end position="107"/>
    </location>
</feature>
<gene>
    <name evidence="8" type="primary">TAF7</name>
    <name evidence="8" type="ORF">POCGH01_07036500</name>
</gene>
<proteinExistence type="inferred from homology"/>
<dbReference type="InterPro" id="IPR006751">
    <property type="entry name" value="TAFII55_prot_cons_reg"/>
</dbReference>
<keyword evidence="9" id="KW-1185">Reference proteome</keyword>
<evidence type="ECO:0000256" key="2">
    <source>
        <dbReference type="ARBA" id="ARBA00009368"/>
    </source>
</evidence>
<keyword evidence="8" id="KW-0648">Protein biosynthesis</keyword>
<feature type="region of interest" description="Disordered" evidence="6">
    <location>
        <begin position="237"/>
        <end position="269"/>
    </location>
</feature>
<dbReference type="PANTHER" id="PTHR12228:SF0">
    <property type="entry name" value="TATA-BOX BINDING PROTEIN ASSOCIATED FACTOR 7"/>
    <property type="match status" value="1"/>
</dbReference>
<dbReference type="Pfam" id="PF04658">
    <property type="entry name" value="TAFII55_N"/>
    <property type="match status" value="1"/>
</dbReference>
<dbReference type="GO" id="GO:0003743">
    <property type="term" value="F:translation initiation factor activity"/>
    <property type="evidence" value="ECO:0007669"/>
    <property type="project" value="UniProtKB-KW"/>
</dbReference>
<comment type="similarity">
    <text evidence="2">Belongs to the TAF7 family.</text>
</comment>
<evidence type="ECO:0000256" key="3">
    <source>
        <dbReference type="ARBA" id="ARBA00023015"/>
    </source>
</evidence>
<evidence type="ECO:0000313" key="8">
    <source>
        <dbReference type="EMBL" id="SCQ16277.1"/>
    </source>
</evidence>
<dbReference type="GO" id="GO:0051123">
    <property type="term" value="P:RNA polymerase II preinitiation complex assembly"/>
    <property type="evidence" value="ECO:0007669"/>
    <property type="project" value="TreeGrafter"/>
</dbReference>
<keyword evidence="8" id="KW-0396">Initiation factor</keyword>
<dbReference type="PANTHER" id="PTHR12228">
    <property type="entry name" value="TRANSCRIPTION INITIATION FACTOR TFIID 55 KD SUBUNIT-RELATED"/>
    <property type="match status" value="1"/>
</dbReference>
<organism evidence="8 9">
    <name type="scientific">Plasmodium ovale</name>
    <name type="common">malaria parasite P. ovale</name>
    <dbReference type="NCBI Taxonomy" id="36330"/>
    <lineage>
        <taxon>Eukaryota</taxon>
        <taxon>Sar</taxon>
        <taxon>Alveolata</taxon>
        <taxon>Apicomplexa</taxon>
        <taxon>Aconoidasida</taxon>
        <taxon>Haemosporida</taxon>
        <taxon>Plasmodiidae</taxon>
        <taxon>Plasmodium</taxon>
        <taxon>Plasmodium (Plasmodium)</taxon>
    </lineage>
</organism>
<keyword evidence="4" id="KW-0804">Transcription</keyword>
<dbReference type="VEuPathDB" id="PlasmoDB:PocGH01_07036500"/>
<comment type="subcellular location">
    <subcellularLocation>
        <location evidence="1">Nucleus</location>
    </subcellularLocation>
</comment>
<reference evidence="8 9" key="1">
    <citation type="submission" date="2016-06" db="EMBL/GenBank/DDBJ databases">
        <authorList>
            <consortium name="Pathogen Informatics"/>
        </authorList>
    </citation>
    <scope>NUCLEOTIDE SEQUENCE [LARGE SCALE GENOMIC DNA]</scope>
    <source>
        <strain evidence="8">PocGH01</strain>
    </source>
</reference>